<dbReference type="AlphaFoldDB" id="A0A1B0ZFI3"/>
<dbReference type="PATRIC" id="fig|1630135.4.peg.147"/>
<dbReference type="PROSITE" id="PS50977">
    <property type="entry name" value="HTH_TETR_2"/>
    <property type="match status" value="1"/>
</dbReference>
<dbReference type="InterPro" id="IPR036271">
    <property type="entry name" value="Tet_transcr_reg_TetR-rel_C_sf"/>
</dbReference>
<organism evidence="7 8">
    <name type="scientific">Dermabacter vaginalis</name>
    <dbReference type="NCBI Taxonomy" id="1630135"/>
    <lineage>
        <taxon>Bacteria</taxon>
        <taxon>Bacillati</taxon>
        <taxon>Actinomycetota</taxon>
        <taxon>Actinomycetes</taxon>
        <taxon>Micrococcales</taxon>
        <taxon>Dermabacteraceae</taxon>
        <taxon>Dermabacter</taxon>
    </lineage>
</organism>
<dbReference type="SUPFAM" id="SSF46689">
    <property type="entry name" value="Homeodomain-like"/>
    <property type="match status" value="1"/>
</dbReference>
<dbReference type="Gene3D" id="1.10.357.10">
    <property type="entry name" value="Tetracycline Repressor, domain 2"/>
    <property type="match status" value="1"/>
</dbReference>
<dbReference type="Pfam" id="PF00440">
    <property type="entry name" value="TetR_N"/>
    <property type="match status" value="1"/>
</dbReference>
<keyword evidence="1" id="KW-0678">Repressor</keyword>
<dbReference type="Pfam" id="PF13977">
    <property type="entry name" value="TetR_C_6"/>
    <property type="match status" value="1"/>
</dbReference>
<dbReference type="InterPro" id="IPR001647">
    <property type="entry name" value="HTH_TetR"/>
</dbReference>
<evidence type="ECO:0000256" key="1">
    <source>
        <dbReference type="ARBA" id="ARBA00022491"/>
    </source>
</evidence>
<evidence type="ECO:0000256" key="5">
    <source>
        <dbReference type="PROSITE-ProRule" id="PRU00335"/>
    </source>
</evidence>
<proteinExistence type="predicted"/>
<dbReference type="InterPro" id="IPR039538">
    <property type="entry name" value="BetI_C"/>
</dbReference>
<reference evidence="7 8" key="1">
    <citation type="submission" date="2015-06" db="EMBL/GenBank/DDBJ databases">
        <title>Investigation of pathophysiology for high-risk pregnancy and development of treatment modality based on it.</title>
        <authorList>
            <person name="Kim B.-C."/>
            <person name="Lim S."/>
        </authorList>
    </citation>
    <scope>NUCLEOTIDE SEQUENCE [LARGE SCALE GENOMIC DNA]</scope>
    <source>
        <strain evidence="7 8">AD1-86</strain>
    </source>
</reference>
<evidence type="ECO:0000313" key="8">
    <source>
        <dbReference type="Proteomes" id="UP000092596"/>
    </source>
</evidence>
<dbReference type="InterPro" id="IPR050109">
    <property type="entry name" value="HTH-type_TetR-like_transc_reg"/>
</dbReference>
<feature type="domain" description="HTH tetR-type" evidence="6">
    <location>
        <begin position="10"/>
        <end position="70"/>
    </location>
</feature>
<dbReference type="KEGG" id="dva:DAD186_01430"/>
<dbReference type="PANTHER" id="PTHR30055:SF234">
    <property type="entry name" value="HTH-TYPE TRANSCRIPTIONAL REGULATOR BETI"/>
    <property type="match status" value="1"/>
</dbReference>
<evidence type="ECO:0000313" key="7">
    <source>
        <dbReference type="EMBL" id="ANP26702.1"/>
    </source>
</evidence>
<evidence type="ECO:0000256" key="4">
    <source>
        <dbReference type="ARBA" id="ARBA00023163"/>
    </source>
</evidence>
<sequence length="197" mass="21224">MDITRDHRFSHAAAHIADAALTVLVRDGFDALSVRTVAAQANVAPGTVQYHMGTRDELIAKAFVRSIQRQVHRAEEARQRATPATSLVEVLAELLPIGPEQREDAATWVIIGAAASTREWLAALYTAELNFFQEQTAAALDIAARSGQLREGITPARGARIVTALVNGLTLDSLNNPDATRNAIIADLEAGLALLRR</sequence>
<dbReference type="SUPFAM" id="SSF48498">
    <property type="entry name" value="Tetracyclin repressor-like, C-terminal domain"/>
    <property type="match status" value="1"/>
</dbReference>
<gene>
    <name evidence="7" type="ORF">DAD186_01430</name>
</gene>
<keyword evidence="3 5" id="KW-0238">DNA-binding</keyword>
<dbReference type="InterPro" id="IPR009057">
    <property type="entry name" value="Homeodomain-like_sf"/>
</dbReference>
<feature type="DNA-binding region" description="H-T-H motif" evidence="5">
    <location>
        <begin position="33"/>
        <end position="52"/>
    </location>
</feature>
<dbReference type="STRING" id="1630135.DAD186_01430"/>
<dbReference type="RefSeq" id="WP_065247088.1">
    <property type="nucleotide sequence ID" value="NZ_CP012117.1"/>
</dbReference>
<keyword evidence="2" id="KW-0805">Transcription regulation</keyword>
<dbReference type="GO" id="GO:0003700">
    <property type="term" value="F:DNA-binding transcription factor activity"/>
    <property type="evidence" value="ECO:0007669"/>
    <property type="project" value="TreeGrafter"/>
</dbReference>
<dbReference type="Proteomes" id="UP000092596">
    <property type="component" value="Chromosome"/>
</dbReference>
<dbReference type="PANTHER" id="PTHR30055">
    <property type="entry name" value="HTH-TYPE TRANSCRIPTIONAL REGULATOR RUTR"/>
    <property type="match status" value="1"/>
</dbReference>
<evidence type="ECO:0000256" key="3">
    <source>
        <dbReference type="ARBA" id="ARBA00023125"/>
    </source>
</evidence>
<evidence type="ECO:0000256" key="2">
    <source>
        <dbReference type="ARBA" id="ARBA00023015"/>
    </source>
</evidence>
<name>A0A1B0ZFI3_9MICO</name>
<dbReference type="GO" id="GO:0000976">
    <property type="term" value="F:transcription cis-regulatory region binding"/>
    <property type="evidence" value="ECO:0007669"/>
    <property type="project" value="TreeGrafter"/>
</dbReference>
<keyword evidence="4" id="KW-0804">Transcription</keyword>
<protein>
    <recommendedName>
        <fullName evidence="6">HTH tetR-type domain-containing protein</fullName>
    </recommendedName>
</protein>
<evidence type="ECO:0000259" key="6">
    <source>
        <dbReference type="PROSITE" id="PS50977"/>
    </source>
</evidence>
<dbReference type="EMBL" id="CP012117">
    <property type="protein sequence ID" value="ANP26702.1"/>
    <property type="molecule type" value="Genomic_DNA"/>
</dbReference>
<accession>A0A1B0ZFI3</accession>